<protein>
    <recommendedName>
        <fullName evidence="3">von Hippel-Lindau disease tumour suppressor beta domain-containing protein</fullName>
    </recommendedName>
</protein>
<reference evidence="4 5" key="1">
    <citation type="submission" date="2023-06" db="EMBL/GenBank/DDBJ databases">
        <authorList>
            <person name="Yushchuk O."/>
            <person name="Binda E."/>
            <person name="Ruckert-Reed C."/>
            <person name="Fedorenko V."/>
            <person name="Kalinowski J."/>
            <person name="Marinelli F."/>
        </authorList>
    </citation>
    <scope>NUCLEOTIDE SEQUENCE [LARGE SCALE GENOMIC DNA]</scope>
    <source>
        <strain evidence="4 5">NRRL 3884</strain>
    </source>
</reference>
<dbReference type="InterPro" id="IPR036208">
    <property type="entry name" value="VHL_sf"/>
</dbReference>
<name>A0ABY8W7H1_9ACTN</name>
<dbReference type="SUPFAM" id="SSF49468">
    <property type="entry name" value="VHL"/>
    <property type="match status" value="1"/>
</dbReference>
<gene>
    <name evidence="4" type="ORF">ACTOB_005057</name>
</gene>
<evidence type="ECO:0000256" key="1">
    <source>
        <dbReference type="SAM" id="MobiDB-lite"/>
    </source>
</evidence>
<feature type="region of interest" description="Disordered" evidence="1">
    <location>
        <begin position="1"/>
        <end position="31"/>
    </location>
</feature>
<dbReference type="Gene3D" id="2.60.40.780">
    <property type="entry name" value="von Hippel-Lindau disease tumour suppressor, beta domain"/>
    <property type="match status" value="1"/>
</dbReference>
<dbReference type="Pfam" id="PF01847">
    <property type="entry name" value="VHL"/>
    <property type="match status" value="1"/>
</dbReference>
<sequence>MTEKLPDVPPGYQPPPIVAYQPPPPPPDRKRTGLIVAASVLGALLAAGGALVVLRAAPADPAPPAAAAPVGPAAAGTAELAAVPAGDEWRLKSAENGATTSIHFSNETAGPVKILWLGYDRERVFYTELAPGQGYDQQTYAGHVWVVTRADGTTIAAFQATAAPARATVR</sequence>
<dbReference type="Proteomes" id="UP001240150">
    <property type="component" value="Chromosome"/>
</dbReference>
<feature type="transmembrane region" description="Helical" evidence="2">
    <location>
        <begin position="33"/>
        <end position="54"/>
    </location>
</feature>
<keyword evidence="2" id="KW-0812">Transmembrane</keyword>
<evidence type="ECO:0000259" key="3">
    <source>
        <dbReference type="Pfam" id="PF01847"/>
    </source>
</evidence>
<dbReference type="InterPro" id="IPR037140">
    <property type="entry name" value="VHL_beta_dom_sf"/>
</dbReference>
<organism evidence="4 5">
    <name type="scientific">Actinoplanes oblitus</name>
    <dbReference type="NCBI Taxonomy" id="3040509"/>
    <lineage>
        <taxon>Bacteria</taxon>
        <taxon>Bacillati</taxon>
        <taxon>Actinomycetota</taxon>
        <taxon>Actinomycetes</taxon>
        <taxon>Micromonosporales</taxon>
        <taxon>Micromonosporaceae</taxon>
        <taxon>Actinoplanes</taxon>
    </lineage>
</organism>
<dbReference type="InterPro" id="IPR024053">
    <property type="entry name" value="VHL_beta_dom"/>
</dbReference>
<evidence type="ECO:0000256" key="2">
    <source>
        <dbReference type="SAM" id="Phobius"/>
    </source>
</evidence>
<evidence type="ECO:0000313" key="4">
    <source>
        <dbReference type="EMBL" id="WIM93091.1"/>
    </source>
</evidence>
<dbReference type="EMBL" id="CP126980">
    <property type="protein sequence ID" value="WIM93091.1"/>
    <property type="molecule type" value="Genomic_DNA"/>
</dbReference>
<dbReference type="RefSeq" id="WP_284914299.1">
    <property type="nucleotide sequence ID" value="NZ_CP126980.1"/>
</dbReference>
<keyword evidence="2" id="KW-0472">Membrane</keyword>
<keyword evidence="5" id="KW-1185">Reference proteome</keyword>
<keyword evidence="2" id="KW-1133">Transmembrane helix</keyword>
<accession>A0ABY8W7H1</accession>
<feature type="compositionally biased region" description="Pro residues" evidence="1">
    <location>
        <begin position="7"/>
        <end position="26"/>
    </location>
</feature>
<feature type="domain" description="von Hippel-Lindau disease tumour suppressor beta" evidence="3">
    <location>
        <begin position="96"/>
        <end position="151"/>
    </location>
</feature>
<proteinExistence type="predicted"/>
<evidence type="ECO:0000313" key="5">
    <source>
        <dbReference type="Proteomes" id="UP001240150"/>
    </source>
</evidence>